<evidence type="ECO:0000259" key="2">
    <source>
        <dbReference type="Pfam" id="PF14836"/>
    </source>
</evidence>
<evidence type="ECO:0000313" key="4">
    <source>
        <dbReference type="Proteomes" id="UP001209878"/>
    </source>
</evidence>
<sequence>MSSVWNVDADTITETVVWWTPEGKQTTWSTVEAELKEMNYNWSRCLETANVEDCIEKKMQQAFNISDKTEVRLWSKYMSKTYEHLNRSDLTMQDAGLYQGTVIIIEEKNADGTWPRQTTNAAGSYPVSTEEQAQKM</sequence>
<dbReference type="Proteomes" id="UP001209878">
    <property type="component" value="Unassembled WGS sequence"/>
</dbReference>
<feature type="compositionally biased region" description="Polar residues" evidence="1">
    <location>
        <begin position="115"/>
        <end position="136"/>
    </location>
</feature>
<dbReference type="AlphaFoldDB" id="A0AAD9NGU6"/>
<protein>
    <recommendedName>
        <fullName evidence="2">Ubiquitin-like domain-containing protein</fullName>
    </recommendedName>
</protein>
<dbReference type="EMBL" id="JAODUO010001185">
    <property type="protein sequence ID" value="KAK2169555.1"/>
    <property type="molecule type" value="Genomic_DNA"/>
</dbReference>
<keyword evidence="4" id="KW-1185">Reference proteome</keyword>
<feature type="domain" description="Ubiquitin-like" evidence="2">
    <location>
        <begin position="43"/>
        <end position="116"/>
    </location>
</feature>
<evidence type="ECO:0000313" key="3">
    <source>
        <dbReference type="EMBL" id="KAK2169555.1"/>
    </source>
</evidence>
<evidence type="ECO:0000256" key="1">
    <source>
        <dbReference type="SAM" id="MobiDB-lite"/>
    </source>
</evidence>
<dbReference type="InterPro" id="IPR028135">
    <property type="entry name" value="Ub_USP-typ"/>
</dbReference>
<feature type="region of interest" description="Disordered" evidence="1">
    <location>
        <begin position="113"/>
        <end position="136"/>
    </location>
</feature>
<dbReference type="Gene3D" id="3.10.20.90">
    <property type="entry name" value="Phosphatidylinositol 3-kinase Catalytic Subunit, Chain A, domain 1"/>
    <property type="match status" value="1"/>
</dbReference>
<organism evidence="3 4">
    <name type="scientific">Ridgeia piscesae</name>
    <name type="common">Tubeworm</name>
    <dbReference type="NCBI Taxonomy" id="27915"/>
    <lineage>
        <taxon>Eukaryota</taxon>
        <taxon>Metazoa</taxon>
        <taxon>Spiralia</taxon>
        <taxon>Lophotrochozoa</taxon>
        <taxon>Annelida</taxon>
        <taxon>Polychaeta</taxon>
        <taxon>Sedentaria</taxon>
        <taxon>Canalipalpata</taxon>
        <taxon>Sabellida</taxon>
        <taxon>Siboglinidae</taxon>
        <taxon>Ridgeia</taxon>
    </lineage>
</organism>
<name>A0AAD9NGU6_RIDPI</name>
<dbReference type="Pfam" id="PF14836">
    <property type="entry name" value="Ubiquitin_3"/>
    <property type="match status" value="1"/>
</dbReference>
<comment type="caution">
    <text evidence="3">The sequence shown here is derived from an EMBL/GenBank/DDBJ whole genome shotgun (WGS) entry which is preliminary data.</text>
</comment>
<accession>A0AAD9NGU6</accession>
<gene>
    <name evidence="3" type="ORF">NP493_1186g00004</name>
</gene>
<reference evidence="3" key="1">
    <citation type="journal article" date="2023" name="Mol. Biol. Evol.">
        <title>Third-Generation Sequencing Reveals the Adaptive Role of the Epigenome in Three Deep-Sea Polychaetes.</title>
        <authorList>
            <person name="Perez M."/>
            <person name="Aroh O."/>
            <person name="Sun Y."/>
            <person name="Lan Y."/>
            <person name="Juniper S.K."/>
            <person name="Young C.R."/>
            <person name="Angers B."/>
            <person name="Qian P.Y."/>
        </authorList>
    </citation>
    <scope>NUCLEOTIDE SEQUENCE</scope>
    <source>
        <strain evidence="3">R07B-5</strain>
    </source>
</reference>
<proteinExistence type="predicted"/>